<sequence length="81" mass="8714">PGENLLELAWNLPWWQRVAIPTVGGLVLAPFIKYFSRETKGHGVPEVMESLVMRAGRINPRTMVTRALASAITIASGGVGG</sequence>
<comment type="subcellular location">
    <subcellularLocation>
        <location evidence="1">Membrane</location>
        <topology evidence="1">Multi-pass membrane protein</topology>
    </subcellularLocation>
</comment>
<keyword evidence="4 5" id="KW-0472">Membrane</keyword>
<accession>X1PQR8</accession>
<dbReference type="GO" id="GO:0015108">
    <property type="term" value="F:chloride transmembrane transporter activity"/>
    <property type="evidence" value="ECO:0007669"/>
    <property type="project" value="InterPro"/>
</dbReference>
<reference evidence="6" key="1">
    <citation type="journal article" date="2014" name="Front. Microbiol.">
        <title>High frequency of phylogenetically diverse reductive dehalogenase-homologous genes in deep subseafloor sedimentary metagenomes.</title>
        <authorList>
            <person name="Kawai M."/>
            <person name="Futagami T."/>
            <person name="Toyoda A."/>
            <person name="Takaki Y."/>
            <person name="Nishi S."/>
            <person name="Hori S."/>
            <person name="Arai W."/>
            <person name="Tsubouchi T."/>
            <person name="Morono Y."/>
            <person name="Uchiyama I."/>
            <person name="Ito T."/>
            <person name="Fujiyama A."/>
            <person name="Inagaki F."/>
            <person name="Takami H."/>
        </authorList>
    </citation>
    <scope>NUCLEOTIDE SEQUENCE</scope>
    <source>
        <strain evidence="6">Expedition CK06-06</strain>
    </source>
</reference>
<keyword evidence="2 5" id="KW-0812">Transmembrane</keyword>
<dbReference type="AlphaFoldDB" id="X1PQR8"/>
<dbReference type="InterPro" id="IPR001807">
    <property type="entry name" value="ClC"/>
</dbReference>
<dbReference type="Gene3D" id="1.10.3080.10">
    <property type="entry name" value="Clc chloride channel"/>
    <property type="match status" value="1"/>
</dbReference>
<feature type="non-terminal residue" evidence="6">
    <location>
        <position position="1"/>
    </location>
</feature>
<evidence type="ECO:0000256" key="4">
    <source>
        <dbReference type="ARBA" id="ARBA00023136"/>
    </source>
</evidence>
<feature type="transmembrane region" description="Helical" evidence="5">
    <location>
        <begin position="14"/>
        <end position="32"/>
    </location>
</feature>
<dbReference type="InterPro" id="IPR014743">
    <property type="entry name" value="Cl-channel_core"/>
</dbReference>
<evidence type="ECO:0000256" key="3">
    <source>
        <dbReference type="ARBA" id="ARBA00022989"/>
    </source>
</evidence>
<comment type="caution">
    <text evidence="6">The sequence shown here is derived from an EMBL/GenBank/DDBJ whole genome shotgun (WGS) entry which is preliminary data.</text>
</comment>
<dbReference type="GO" id="GO:0016020">
    <property type="term" value="C:membrane"/>
    <property type="evidence" value="ECO:0007669"/>
    <property type="project" value="UniProtKB-SubCell"/>
</dbReference>
<dbReference type="EMBL" id="BARV01036954">
    <property type="protein sequence ID" value="GAI58168.1"/>
    <property type="molecule type" value="Genomic_DNA"/>
</dbReference>
<dbReference type="SUPFAM" id="SSF81340">
    <property type="entry name" value="Clc chloride channel"/>
    <property type="match status" value="1"/>
</dbReference>
<dbReference type="Pfam" id="PF00654">
    <property type="entry name" value="Voltage_CLC"/>
    <property type="match status" value="1"/>
</dbReference>
<organism evidence="6">
    <name type="scientific">marine sediment metagenome</name>
    <dbReference type="NCBI Taxonomy" id="412755"/>
    <lineage>
        <taxon>unclassified sequences</taxon>
        <taxon>metagenomes</taxon>
        <taxon>ecological metagenomes</taxon>
    </lineage>
</organism>
<protein>
    <submittedName>
        <fullName evidence="6">Uncharacterized protein</fullName>
    </submittedName>
</protein>
<name>X1PQR8_9ZZZZ</name>
<proteinExistence type="predicted"/>
<evidence type="ECO:0000256" key="5">
    <source>
        <dbReference type="SAM" id="Phobius"/>
    </source>
</evidence>
<gene>
    <name evidence="6" type="ORF">S06H3_57287</name>
</gene>
<keyword evidence="3 5" id="KW-1133">Transmembrane helix</keyword>
<evidence type="ECO:0000256" key="1">
    <source>
        <dbReference type="ARBA" id="ARBA00004141"/>
    </source>
</evidence>
<evidence type="ECO:0000313" key="6">
    <source>
        <dbReference type="EMBL" id="GAI58168.1"/>
    </source>
</evidence>
<evidence type="ECO:0000256" key="2">
    <source>
        <dbReference type="ARBA" id="ARBA00022692"/>
    </source>
</evidence>